<sequence length="106" mass="11878">MLLSKWENLTPKKSGALETQLLEKEGVTSYSTTDSFRQDRERTSERPELNVDMHDIRGQRWGEWGAVELRSGNVGVNTECPGDTDEAKRKPSAGSPKMEILLVLTS</sequence>
<comment type="caution">
    <text evidence="2">The sequence shown here is derived from an EMBL/GenBank/DDBJ whole genome shotgun (WGS) entry which is preliminary data.</text>
</comment>
<reference evidence="3" key="1">
    <citation type="submission" date="2015-07" db="EMBL/GenBank/DDBJ databases">
        <authorList>
            <person name="Teixeira M.M."/>
            <person name="Souza R.C."/>
            <person name="Almeida L.G."/>
            <person name="Vicente V.A."/>
            <person name="de Hoog S."/>
            <person name="Bocca A.L."/>
            <person name="de Almeida S.R."/>
            <person name="Vasconcelos A.T."/>
            <person name="Felipe M.S."/>
        </authorList>
    </citation>
    <scope>NUCLEOTIDE SEQUENCE [LARGE SCALE GENOMIC DNA]</scope>
    <source>
        <strain evidence="3">KSF</strain>
    </source>
</reference>
<feature type="region of interest" description="Disordered" evidence="1">
    <location>
        <begin position="73"/>
        <end position="99"/>
    </location>
</feature>
<organism evidence="2 3">
    <name type="scientific">Cladophialophora carrionii</name>
    <dbReference type="NCBI Taxonomy" id="86049"/>
    <lineage>
        <taxon>Eukaryota</taxon>
        <taxon>Fungi</taxon>
        <taxon>Dikarya</taxon>
        <taxon>Ascomycota</taxon>
        <taxon>Pezizomycotina</taxon>
        <taxon>Eurotiomycetes</taxon>
        <taxon>Chaetothyriomycetidae</taxon>
        <taxon>Chaetothyriales</taxon>
        <taxon>Herpotrichiellaceae</taxon>
        <taxon>Cladophialophora</taxon>
    </lineage>
</organism>
<protein>
    <submittedName>
        <fullName evidence="2">Uncharacterized protein</fullName>
    </submittedName>
</protein>
<evidence type="ECO:0000313" key="2">
    <source>
        <dbReference type="EMBL" id="OCT53905.1"/>
    </source>
</evidence>
<evidence type="ECO:0000256" key="1">
    <source>
        <dbReference type="SAM" id="MobiDB-lite"/>
    </source>
</evidence>
<feature type="region of interest" description="Disordered" evidence="1">
    <location>
        <begin position="27"/>
        <end position="46"/>
    </location>
</feature>
<proteinExistence type="predicted"/>
<dbReference type="AlphaFoldDB" id="A0A1C1CZG5"/>
<accession>A0A1C1CZG5</accession>
<dbReference type="EMBL" id="LGRB01000008">
    <property type="protein sequence ID" value="OCT53905.1"/>
    <property type="molecule type" value="Genomic_DNA"/>
</dbReference>
<name>A0A1C1CZG5_9EURO</name>
<evidence type="ECO:0000313" key="3">
    <source>
        <dbReference type="Proteomes" id="UP000094526"/>
    </source>
</evidence>
<dbReference type="VEuPathDB" id="FungiDB:CLCR_11054"/>
<keyword evidence="3" id="KW-1185">Reference proteome</keyword>
<feature type="compositionally biased region" description="Basic and acidic residues" evidence="1">
    <location>
        <begin position="36"/>
        <end position="46"/>
    </location>
</feature>
<gene>
    <name evidence="2" type="ORF">CLCR_11054</name>
</gene>
<dbReference type="Proteomes" id="UP000094526">
    <property type="component" value="Unassembled WGS sequence"/>
</dbReference>